<gene>
    <name evidence="2" type="ORF">K0M31_003412</name>
</gene>
<feature type="region of interest" description="Disordered" evidence="1">
    <location>
        <begin position="65"/>
        <end position="102"/>
    </location>
</feature>
<evidence type="ECO:0000313" key="2">
    <source>
        <dbReference type="EMBL" id="KAK1127918.1"/>
    </source>
</evidence>
<proteinExistence type="predicted"/>
<feature type="compositionally biased region" description="Polar residues" evidence="1">
    <location>
        <begin position="65"/>
        <end position="89"/>
    </location>
</feature>
<dbReference type="Proteomes" id="UP001177670">
    <property type="component" value="Unassembled WGS sequence"/>
</dbReference>
<organism evidence="2 3">
    <name type="scientific">Melipona bicolor</name>
    <dbReference type="NCBI Taxonomy" id="60889"/>
    <lineage>
        <taxon>Eukaryota</taxon>
        <taxon>Metazoa</taxon>
        <taxon>Ecdysozoa</taxon>
        <taxon>Arthropoda</taxon>
        <taxon>Hexapoda</taxon>
        <taxon>Insecta</taxon>
        <taxon>Pterygota</taxon>
        <taxon>Neoptera</taxon>
        <taxon>Endopterygota</taxon>
        <taxon>Hymenoptera</taxon>
        <taxon>Apocrita</taxon>
        <taxon>Aculeata</taxon>
        <taxon>Apoidea</taxon>
        <taxon>Anthophila</taxon>
        <taxon>Apidae</taxon>
        <taxon>Melipona</taxon>
    </lineage>
</organism>
<name>A0AA40FYY2_9HYME</name>
<protein>
    <submittedName>
        <fullName evidence="2">Uncharacterized protein</fullName>
    </submittedName>
</protein>
<comment type="caution">
    <text evidence="2">The sequence shown here is derived from an EMBL/GenBank/DDBJ whole genome shotgun (WGS) entry which is preliminary data.</text>
</comment>
<dbReference type="AlphaFoldDB" id="A0AA40FYY2"/>
<reference evidence="2" key="1">
    <citation type="submission" date="2021-10" db="EMBL/GenBank/DDBJ databases">
        <title>Melipona bicolor Genome sequencing and assembly.</title>
        <authorList>
            <person name="Araujo N.S."/>
            <person name="Arias M.C."/>
        </authorList>
    </citation>
    <scope>NUCLEOTIDE SEQUENCE</scope>
    <source>
        <strain evidence="2">USP_2M_L1-L4_2017</strain>
        <tissue evidence="2">Whole body</tissue>
    </source>
</reference>
<accession>A0AA40FYY2</accession>
<evidence type="ECO:0000256" key="1">
    <source>
        <dbReference type="SAM" id="MobiDB-lite"/>
    </source>
</evidence>
<evidence type="ECO:0000313" key="3">
    <source>
        <dbReference type="Proteomes" id="UP001177670"/>
    </source>
</evidence>
<dbReference type="EMBL" id="JAHYIQ010000011">
    <property type="protein sequence ID" value="KAK1127918.1"/>
    <property type="molecule type" value="Genomic_DNA"/>
</dbReference>
<sequence length="170" mass="18905">MNFKPRLGNLVTFRIEAEKSALVLLETSEEKRTPDGCLEDLQLVLMESVASGTWTYRFPIRGRVSNSPQLPRPRVQSTVRDSESCQSPRGFNRPPPPTTTAARLDATSCRKRDYIGETSVTPRDSRSSRSLHSLDIAEHQLVETGAMTVCSVELDEIEFSSSWTDSDTAG</sequence>
<keyword evidence="3" id="KW-1185">Reference proteome</keyword>